<name>A0A9W4URF2_9PLEO</name>
<keyword evidence="2" id="KW-1185">Reference proteome</keyword>
<evidence type="ECO:0000313" key="1">
    <source>
        <dbReference type="EMBL" id="CAI6339611.1"/>
    </source>
</evidence>
<dbReference type="EMBL" id="CAOQHR010000009">
    <property type="protein sequence ID" value="CAI6339611.1"/>
    <property type="molecule type" value="Genomic_DNA"/>
</dbReference>
<reference evidence="1" key="1">
    <citation type="submission" date="2023-01" db="EMBL/GenBank/DDBJ databases">
        <authorList>
            <person name="Van Ghelder C."/>
            <person name="Rancurel C."/>
        </authorList>
    </citation>
    <scope>NUCLEOTIDE SEQUENCE</scope>
    <source>
        <strain evidence="1">CNCM I-4278</strain>
    </source>
</reference>
<evidence type="ECO:0000313" key="2">
    <source>
        <dbReference type="Proteomes" id="UP001152607"/>
    </source>
</evidence>
<dbReference type="AlphaFoldDB" id="A0A9W4URF2"/>
<comment type="caution">
    <text evidence="1">The sequence shown here is derived from an EMBL/GenBank/DDBJ whole genome shotgun (WGS) entry which is preliminary data.</text>
</comment>
<proteinExistence type="predicted"/>
<accession>A0A9W4URF2</accession>
<gene>
    <name evidence="1" type="ORF">PDIGIT_LOCUS12773</name>
</gene>
<dbReference type="Proteomes" id="UP001152607">
    <property type="component" value="Unassembled WGS sequence"/>
</dbReference>
<sequence>MMVSGKRDLASLLVRSGSAGLVPYFSRLLLMIMQPPIAFQPLLAFLLLPNHAPCSYSTGPGLDQCAMFSLQSHWLAVIQVPVSFECVYSRLGCHCGPGWLCLCLVLRADSSLLLSYARQAGTSVFHPTGGLGYCYVSVYLSVSAIY</sequence>
<organism evidence="1 2">
    <name type="scientific">Periconia digitata</name>
    <dbReference type="NCBI Taxonomy" id="1303443"/>
    <lineage>
        <taxon>Eukaryota</taxon>
        <taxon>Fungi</taxon>
        <taxon>Dikarya</taxon>
        <taxon>Ascomycota</taxon>
        <taxon>Pezizomycotina</taxon>
        <taxon>Dothideomycetes</taxon>
        <taxon>Pleosporomycetidae</taxon>
        <taxon>Pleosporales</taxon>
        <taxon>Massarineae</taxon>
        <taxon>Periconiaceae</taxon>
        <taxon>Periconia</taxon>
    </lineage>
</organism>
<protein>
    <submittedName>
        <fullName evidence="1">Uncharacterized protein</fullName>
    </submittedName>
</protein>